<keyword evidence="1" id="KW-1133">Transmembrane helix</keyword>
<evidence type="ECO:0000313" key="3">
    <source>
        <dbReference type="Proteomes" id="UP000002624"/>
    </source>
</evidence>
<evidence type="ECO:0000313" key="2">
    <source>
        <dbReference type="EMBL" id="EER37443.1"/>
    </source>
</evidence>
<reference evidence="3" key="1">
    <citation type="submission" date="2009-05" db="EMBL/GenBank/DDBJ databases">
        <title>The genome sequence of Ajellomyces capsulatus strain H143.</title>
        <authorList>
            <person name="Champion M."/>
            <person name="Cuomo C.A."/>
            <person name="Ma L.-J."/>
            <person name="Henn M.R."/>
            <person name="Sil A."/>
            <person name="Goldman B."/>
            <person name="Young S.K."/>
            <person name="Kodira C.D."/>
            <person name="Zeng Q."/>
            <person name="Koehrsen M."/>
            <person name="Alvarado L."/>
            <person name="Berlin A.M."/>
            <person name="Borenstein D."/>
            <person name="Chen Z."/>
            <person name="Engels R."/>
            <person name="Freedman E."/>
            <person name="Gellesch M."/>
            <person name="Goldberg J."/>
            <person name="Griggs A."/>
            <person name="Gujja S."/>
            <person name="Heiman D.I."/>
            <person name="Hepburn T.A."/>
            <person name="Howarth C."/>
            <person name="Jen D."/>
            <person name="Larson L."/>
            <person name="Lewis B."/>
            <person name="Mehta T."/>
            <person name="Park D."/>
            <person name="Pearson M."/>
            <person name="Roberts A."/>
            <person name="Saif S."/>
            <person name="Shea T.D."/>
            <person name="Shenoy N."/>
            <person name="Sisk P."/>
            <person name="Stolte C."/>
            <person name="Sykes S."/>
            <person name="Walk T."/>
            <person name="White J."/>
            <person name="Yandava C."/>
            <person name="Klein B."/>
            <person name="McEwen J.G."/>
            <person name="Puccia R."/>
            <person name="Goldman G.H."/>
            <person name="Felipe M.S."/>
            <person name="Nino-Vega G."/>
            <person name="San-Blas G."/>
            <person name="Taylor J.W."/>
            <person name="Mendoza L."/>
            <person name="Galagan J.E."/>
            <person name="Nusbaum C."/>
            <person name="Birren B.W."/>
        </authorList>
    </citation>
    <scope>NUCLEOTIDE SEQUENCE [LARGE SCALE GENOMIC DNA]</scope>
    <source>
        <strain evidence="3">H143</strain>
    </source>
</reference>
<dbReference type="AlphaFoldDB" id="C6HQH6"/>
<accession>C6HQH6</accession>
<name>C6HQH6_AJECH</name>
<dbReference type="EMBL" id="GG692435">
    <property type="protein sequence ID" value="EER37443.1"/>
    <property type="molecule type" value="Genomic_DNA"/>
</dbReference>
<protein>
    <submittedName>
        <fullName evidence="2">Uncharacterized protein</fullName>
    </submittedName>
</protein>
<sequence>MEGVKSKSHETPGAAHQMNLDEAALFLAATLGAFDKVALGTSGLYVLREDLNRKAKNFLERGRFSPLAHVDLARECTTRTISDHL</sequence>
<dbReference type="VEuPathDB" id="FungiDB:HCDG_08894"/>
<organism evidence="2 3">
    <name type="scientific">Ajellomyces capsulatus (strain H143)</name>
    <name type="common">Darling's disease fungus</name>
    <name type="synonym">Histoplasma capsulatum</name>
    <dbReference type="NCBI Taxonomy" id="544712"/>
    <lineage>
        <taxon>Eukaryota</taxon>
        <taxon>Fungi</taxon>
        <taxon>Dikarya</taxon>
        <taxon>Ascomycota</taxon>
        <taxon>Pezizomycotina</taxon>
        <taxon>Eurotiomycetes</taxon>
        <taxon>Eurotiomycetidae</taxon>
        <taxon>Onygenales</taxon>
        <taxon>Ajellomycetaceae</taxon>
        <taxon>Histoplasma</taxon>
    </lineage>
</organism>
<evidence type="ECO:0000256" key="1">
    <source>
        <dbReference type="SAM" id="Phobius"/>
    </source>
</evidence>
<dbReference type="Proteomes" id="UP000002624">
    <property type="component" value="Unassembled WGS sequence"/>
</dbReference>
<proteinExistence type="predicted"/>
<dbReference type="HOGENOM" id="CLU_2512132_0_0_1"/>
<gene>
    <name evidence="2" type="ORF">HCDG_08894</name>
</gene>
<keyword evidence="1" id="KW-0812">Transmembrane</keyword>
<keyword evidence="1" id="KW-0472">Membrane</keyword>
<feature type="transmembrane region" description="Helical" evidence="1">
    <location>
        <begin position="23"/>
        <end position="47"/>
    </location>
</feature>